<comment type="caution">
    <text evidence="9">The sequence shown here is derived from an EMBL/GenBank/DDBJ whole genome shotgun (WGS) entry which is preliminary data.</text>
</comment>
<protein>
    <submittedName>
        <fullName evidence="9">CPLN2 protein</fullName>
    </submittedName>
</protein>
<comment type="subcellular location">
    <subcellularLocation>
        <location evidence="1">Cytoplasm</location>
        <location evidence="1">Cytoskeleton</location>
        <location evidence="1">Cilium basal body</location>
    </subcellularLocation>
</comment>
<comment type="similarity">
    <text evidence="2">Belongs to the small GTPase superfamily. Rab family.</text>
</comment>
<dbReference type="GO" id="GO:0015031">
    <property type="term" value="P:protein transport"/>
    <property type="evidence" value="ECO:0007669"/>
    <property type="project" value="UniProtKB-KW"/>
</dbReference>
<dbReference type="InterPro" id="IPR039677">
    <property type="entry name" value="RSG1"/>
</dbReference>
<keyword evidence="10" id="KW-1185">Reference proteome</keyword>
<proteinExistence type="inferred from homology"/>
<dbReference type="OrthoDB" id="10266641at2759"/>
<evidence type="ECO:0000256" key="7">
    <source>
        <dbReference type="ARBA" id="ARBA00023212"/>
    </source>
</evidence>
<sequence>PGWLLTPPARPYLDSILHKNQRRVFGLLERPVLPPNLVVPIVTYKLFVTGKSGVGKTALVASLAGTPVSPGHHETLGIEATTVFWPAKPQGSARPVIFQLNFWD</sequence>
<keyword evidence="8" id="KW-0966">Cell projection</keyword>
<dbReference type="PANTHER" id="PTHR14983">
    <property type="entry name" value="CILIOGENESIS AND PLANAR POLARITY EFFECTOR 2"/>
    <property type="match status" value="1"/>
</dbReference>
<reference evidence="9 10" key="1">
    <citation type="submission" date="2020-02" db="EMBL/GenBank/DDBJ databases">
        <title>Bird 10,000 Genomes (B10K) Project - Family phase.</title>
        <authorList>
            <person name="Zhang G."/>
        </authorList>
    </citation>
    <scope>NUCLEOTIDE SEQUENCE [LARGE SCALE GENOMIC DNA]</scope>
    <source>
        <strain evidence="9">B10K-DU-006-06</strain>
    </source>
</reference>
<dbReference type="AlphaFoldDB" id="A0A7L4GAF3"/>
<name>A0A7L4GAF3_9COLU</name>
<dbReference type="InterPro" id="IPR027417">
    <property type="entry name" value="P-loop_NTPase"/>
</dbReference>
<dbReference type="Proteomes" id="UP000541332">
    <property type="component" value="Unassembled WGS sequence"/>
</dbReference>
<dbReference type="PANTHER" id="PTHR14983:SF1">
    <property type="entry name" value="CILIOGENESIS AND PLANAR POLARITY EFFECTOR 2"/>
    <property type="match status" value="1"/>
</dbReference>
<evidence type="ECO:0000256" key="6">
    <source>
        <dbReference type="ARBA" id="ARBA00023134"/>
    </source>
</evidence>
<evidence type="ECO:0000256" key="2">
    <source>
        <dbReference type="ARBA" id="ARBA00006270"/>
    </source>
</evidence>
<evidence type="ECO:0000313" key="9">
    <source>
        <dbReference type="EMBL" id="NXW95091.1"/>
    </source>
</evidence>
<keyword evidence="6" id="KW-0547">Nucleotide-binding</keyword>
<dbReference type="GO" id="GO:0003924">
    <property type="term" value="F:GTPase activity"/>
    <property type="evidence" value="ECO:0007669"/>
    <property type="project" value="InterPro"/>
</dbReference>
<keyword evidence="6" id="KW-0342">GTP-binding</keyword>
<organism evidence="9 10">
    <name type="scientific">Pampusana beccarii</name>
    <name type="common">Western bronze ground-dove</name>
    <dbReference type="NCBI Taxonomy" id="2953425"/>
    <lineage>
        <taxon>Eukaryota</taxon>
        <taxon>Metazoa</taxon>
        <taxon>Chordata</taxon>
        <taxon>Craniata</taxon>
        <taxon>Vertebrata</taxon>
        <taxon>Euteleostomi</taxon>
        <taxon>Archelosauria</taxon>
        <taxon>Archosauria</taxon>
        <taxon>Dinosauria</taxon>
        <taxon>Saurischia</taxon>
        <taxon>Theropoda</taxon>
        <taxon>Coelurosauria</taxon>
        <taxon>Aves</taxon>
        <taxon>Neognathae</taxon>
        <taxon>Neoaves</taxon>
        <taxon>Columbimorphae</taxon>
        <taxon>Columbiformes</taxon>
        <taxon>Columbidae</taxon>
        <taxon>Pampusana</taxon>
    </lineage>
</organism>
<evidence type="ECO:0000256" key="4">
    <source>
        <dbReference type="ARBA" id="ARBA00022490"/>
    </source>
</evidence>
<evidence type="ECO:0000256" key="1">
    <source>
        <dbReference type="ARBA" id="ARBA00004120"/>
    </source>
</evidence>
<dbReference type="SUPFAM" id="SSF52540">
    <property type="entry name" value="P-loop containing nucleoside triphosphate hydrolases"/>
    <property type="match status" value="1"/>
</dbReference>
<accession>A0A7L4GAF3</accession>
<evidence type="ECO:0000313" key="10">
    <source>
        <dbReference type="Proteomes" id="UP000541332"/>
    </source>
</evidence>
<dbReference type="Gene3D" id="3.40.50.300">
    <property type="entry name" value="P-loop containing nucleotide triphosphate hydrolases"/>
    <property type="match status" value="1"/>
</dbReference>
<keyword evidence="7" id="KW-0206">Cytoskeleton</keyword>
<dbReference type="EMBL" id="VWYH01010890">
    <property type="protein sequence ID" value="NXW95091.1"/>
    <property type="molecule type" value="Genomic_DNA"/>
</dbReference>
<keyword evidence="5" id="KW-0653">Protein transport</keyword>
<feature type="non-terminal residue" evidence="9">
    <location>
        <position position="104"/>
    </location>
</feature>
<dbReference type="GO" id="GO:0005525">
    <property type="term" value="F:GTP binding"/>
    <property type="evidence" value="ECO:0007669"/>
    <property type="project" value="UniProtKB-KW"/>
</dbReference>
<gene>
    <name evidence="9" type="primary">Cplane2</name>
    <name evidence="9" type="ORF">ALOBEC_R14097</name>
</gene>
<keyword evidence="3" id="KW-0813">Transport</keyword>
<keyword evidence="4" id="KW-0963">Cytoplasm</keyword>
<evidence type="ECO:0000256" key="5">
    <source>
        <dbReference type="ARBA" id="ARBA00022927"/>
    </source>
</evidence>
<evidence type="ECO:0000256" key="3">
    <source>
        <dbReference type="ARBA" id="ARBA00022448"/>
    </source>
</evidence>
<evidence type="ECO:0000256" key="8">
    <source>
        <dbReference type="ARBA" id="ARBA00023273"/>
    </source>
</evidence>
<feature type="non-terminal residue" evidence="9">
    <location>
        <position position="1"/>
    </location>
</feature>